<dbReference type="EMBL" id="JAZGJQ010000016">
    <property type="protein sequence ID" value="MEE6148219.1"/>
    <property type="molecule type" value="Genomic_DNA"/>
</dbReference>
<evidence type="ECO:0000313" key="2">
    <source>
        <dbReference type="EMBL" id="MEE6148219.1"/>
    </source>
</evidence>
<dbReference type="PANTHER" id="PTHR31126">
    <property type="entry name" value="TYROSINE-PROTEIN PHOSPHATASE"/>
    <property type="match status" value="1"/>
</dbReference>
<dbReference type="SUPFAM" id="SSF52799">
    <property type="entry name" value="(Phosphotyrosine protein) phosphatases II"/>
    <property type="match status" value="1"/>
</dbReference>
<keyword evidence="3" id="KW-1185">Reference proteome</keyword>
<comment type="similarity">
    <text evidence="1">Belongs to the protein-tyrosine phosphatase family.</text>
</comment>
<evidence type="ECO:0000313" key="3">
    <source>
        <dbReference type="Proteomes" id="UP001332931"/>
    </source>
</evidence>
<name>A0ABU7RC96_9ACTN</name>
<reference evidence="2 3" key="1">
    <citation type="submission" date="2024-01" db="EMBL/GenBank/DDBJ databases">
        <title>Description of Olsenella sp. nov., isolated from pig feces.</title>
        <authorList>
            <person name="Chang Y.-H."/>
        </authorList>
    </citation>
    <scope>NUCLEOTIDE SEQUENCE [LARGE SCALE GENOMIC DNA]</scope>
    <source>
        <strain evidence="2 3">YH-ols2223</strain>
    </source>
</reference>
<gene>
    <name evidence="2" type="ORF">VXJ25_09540</name>
</gene>
<dbReference type="EC" id="3.1.3.48" evidence="2"/>
<dbReference type="GO" id="GO:0004725">
    <property type="term" value="F:protein tyrosine phosphatase activity"/>
    <property type="evidence" value="ECO:0007669"/>
    <property type="project" value="UniProtKB-EC"/>
</dbReference>
<organism evidence="2 3">
    <name type="scientific">Olsenella absiana</name>
    <dbReference type="NCBI Taxonomy" id="3115222"/>
    <lineage>
        <taxon>Bacteria</taxon>
        <taxon>Bacillati</taxon>
        <taxon>Actinomycetota</taxon>
        <taxon>Coriobacteriia</taxon>
        <taxon>Coriobacteriales</taxon>
        <taxon>Atopobiaceae</taxon>
        <taxon>Olsenella</taxon>
    </lineage>
</organism>
<dbReference type="PROSITE" id="PS00383">
    <property type="entry name" value="TYR_PHOSPHATASE_1"/>
    <property type="match status" value="1"/>
</dbReference>
<dbReference type="InterPro" id="IPR016130">
    <property type="entry name" value="Tyr_Pase_AS"/>
</dbReference>
<sequence>MKLDRLPTYVPGFRDECNLRDLGGNVMPSGLMMRKGLVYRSAAPGGFNPAELETLQTFGLRYVLDLRSAREARALPDPDLPGVEQQRLCGAIDRFGHDIDMSFGGLVRLLLTPRRTDPDREGSVTSALMELYSSIAFDNPAYQELFARLRVGCTPLLFHCSEGKDRTGVAAMLILCALGYDEEAAVDSYVLTNVYRRDELSALIDGHRKIMTAVPKLRLVAQFGKGVIREFGERVFSEIHQQYGTLEAYFAQEFGLDADGLAEFRARYLVAPDGPTPR</sequence>
<evidence type="ECO:0000256" key="1">
    <source>
        <dbReference type="ARBA" id="ARBA00009580"/>
    </source>
</evidence>
<dbReference type="PANTHER" id="PTHR31126:SF1">
    <property type="entry name" value="TYROSINE SPECIFIC PROTEIN PHOSPHATASES DOMAIN-CONTAINING PROTEIN"/>
    <property type="match status" value="1"/>
</dbReference>
<dbReference type="Gene3D" id="3.90.190.10">
    <property type="entry name" value="Protein tyrosine phosphatase superfamily"/>
    <property type="match status" value="1"/>
</dbReference>
<dbReference type="Proteomes" id="UP001332931">
    <property type="component" value="Unassembled WGS sequence"/>
</dbReference>
<dbReference type="InterPro" id="IPR026893">
    <property type="entry name" value="Tyr/Ser_Pase_IphP-type"/>
</dbReference>
<dbReference type="RefSeq" id="WP_330958987.1">
    <property type="nucleotide sequence ID" value="NZ_JAZGJQ010000016.1"/>
</dbReference>
<comment type="caution">
    <text evidence="2">The sequence shown here is derived from an EMBL/GenBank/DDBJ whole genome shotgun (WGS) entry which is preliminary data.</text>
</comment>
<dbReference type="Pfam" id="PF13350">
    <property type="entry name" value="Y_phosphatase3"/>
    <property type="match status" value="1"/>
</dbReference>
<accession>A0ABU7RC96</accession>
<protein>
    <submittedName>
        <fullName evidence="2">Tyrosine-protein phosphatase</fullName>
        <ecNumber evidence="2">3.1.3.48</ecNumber>
    </submittedName>
</protein>
<dbReference type="InterPro" id="IPR029021">
    <property type="entry name" value="Prot-tyrosine_phosphatase-like"/>
</dbReference>
<proteinExistence type="inferred from homology"/>
<keyword evidence="2" id="KW-0378">Hydrolase</keyword>